<dbReference type="PROSITE" id="PS00107">
    <property type="entry name" value="PROTEIN_KINASE_ATP"/>
    <property type="match status" value="1"/>
</dbReference>
<evidence type="ECO:0000256" key="5">
    <source>
        <dbReference type="ARBA" id="ARBA00022475"/>
    </source>
</evidence>
<dbReference type="InterPro" id="IPR001611">
    <property type="entry name" value="Leu-rich_rpt"/>
</dbReference>
<keyword evidence="19" id="KW-0325">Glycoprotein</keyword>
<evidence type="ECO:0000256" key="19">
    <source>
        <dbReference type="ARBA" id="ARBA00023180"/>
    </source>
</evidence>
<keyword evidence="10 23" id="KW-0812">Transmembrane</keyword>
<dbReference type="EnsemblPlants" id="Kaladp0059s0043.1.v1.1">
    <property type="protein sequence ID" value="Kaladp0059s0043.1.v1.1"/>
    <property type="gene ID" value="Kaladp0059s0043.v1.1"/>
</dbReference>
<feature type="chain" id="PRO_5029625119" description="non-specific serine/threonine protein kinase" evidence="24">
    <location>
        <begin position="23"/>
        <end position="1007"/>
    </location>
</feature>
<dbReference type="Gene3D" id="1.10.510.10">
    <property type="entry name" value="Transferase(Phosphotransferase) domain 1"/>
    <property type="match status" value="1"/>
</dbReference>
<accession>A0A7N0UAF5</accession>
<evidence type="ECO:0000256" key="16">
    <source>
        <dbReference type="ARBA" id="ARBA00022989"/>
    </source>
</evidence>
<evidence type="ECO:0000256" key="24">
    <source>
        <dbReference type="SAM" id="SignalP"/>
    </source>
</evidence>
<dbReference type="SUPFAM" id="SSF52047">
    <property type="entry name" value="RNI-like"/>
    <property type="match status" value="1"/>
</dbReference>
<dbReference type="Pfam" id="PF08263">
    <property type="entry name" value="LRRNT_2"/>
    <property type="match status" value="1"/>
</dbReference>
<dbReference type="InterPro" id="IPR001245">
    <property type="entry name" value="Ser-Thr/Tyr_kinase_cat_dom"/>
</dbReference>
<evidence type="ECO:0000256" key="6">
    <source>
        <dbReference type="ARBA" id="ARBA00022527"/>
    </source>
</evidence>
<evidence type="ECO:0000256" key="18">
    <source>
        <dbReference type="ARBA" id="ARBA00023170"/>
    </source>
</evidence>
<keyword evidence="16 23" id="KW-1133">Transmembrane helix</keyword>
<sequence length="1007" mass="109315">MKMLNLLLDLICLCSCLPIAFCVSARLTSFSNETDMHALLALKNGLLGKGAPLTLSSWNTSLHFCQWQGITCGRHHQRVTALDLAGQGLTGTLSPYIGNLTFLRVLNLSDCNLKGIVPEEIGHLFRLWVFNMSRNALQGGIPLHLANCTELRVIDVSRNGLTGMIPYQLGHIPKLQILSMQQNSLTGDIPSALGNISSLTNIVLGNNRLFGSIPSSLGKLKSLATLILGINSLAGSIPSSFYNLSSLTSVSLVDNSLSGNILDKLGVSLPRLQWVAVGKNYFTGTIPPTLANISGLRIFDVGGNQLDGHIPRRIGMLKNLQVFSVGTNNIGNRSNGDLNFISAFTNLSNLWYLGLMRNQFGGVIPDSVGNLSSSLQYLNFGSNKLYGSIPAEIGNLINLAQLGMEYNNNLTGKIPASVGRLRKLGQLILGGNKLRGDIPSFIGNLTSLYILCLPDNQLEGSLPSSLQQCDSLQILNIANNRLNGDLSLEILSSLSQISTLYMSGNFFTGHIPSKVGSLIHLSILDISDNKYSGEIPVELGKCSMLETLKMGGNLFTGSIPSSLSSLEGIQILDLSRNNLSGSIPSQLQNLSHLKIFNVSFNQLEGDVPRKGVFSNLSAISLQGNKKLCGGIPPLMLPRCPRQTGRHLSPAIIIVVTLCGLLFFGFIVAFVLLYRKRSPIVKLTSYSSMKEGYLRLSYNDLLLATDHFASSNIIGVGSFGSVYRGVLKQGENEKLIAVKVMDLTRHGALKSFWTECKALSKIRHKNLLKIISCCSSSDFRGNDFMALVFELMPNGSLDSWLHESCLKLEQRLDIAIDIASALDYLHHDCVPQIAHCDMKPSNVLLDEDMVAHVGDFGLAKHLHDSEAAKDRSSSFAVKGTIGYVPPEYGMGANVSTQGDVYSFGILLLEMITGKKPTDEMFRDGLSLHNICNSALSKSTITDIVDPRLLTEFCADVDSQKHDDMVQRSECAAAIAEVGVACSMESPDERMNIGQALKQLNLIKRNFHA</sequence>
<dbReference type="PANTHER" id="PTHR48005:SF88">
    <property type="entry name" value="PROTEIN KINASE DOMAIN-CONTAINING PROTEIN"/>
    <property type="match status" value="1"/>
</dbReference>
<evidence type="ECO:0000256" key="23">
    <source>
        <dbReference type="SAM" id="Phobius"/>
    </source>
</evidence>
<keyword evidence="13 22" id="KW-0547">Nucleotide-binding</keyword>
<dbReference type="InterPro" id="IPR032675">
    <property type="entry name" value="LRR_dom_sf"/>
</dbReference>
<keyword evidence="15 22" id="KW-0067">ATP-binding</keyword>
<comment type="similarity">
    <text evidence="3">Belongs to the protein kinase superfamily. Ser/Thr protein kinase family.</text>
</comment>
<keyword evidence="5" id="KW-1003">Cell membrane</keyword>
<dbReference type="InterPro" id="IPR011009">
    <property type="entry name" value="Kinase-like_dom_sf"/>
</dbReference>
<name>A0A7N0UAF5_KALFE</name>
<dbReference type="SUPFAM" id="SSF56112">
    <property type="entry name" value="Protein kinase-like (PK-like)"/>
    <property type="match status" value="1"/>
</dbReference>
<protein>
    <recommendedName>
        <fullName evidence="4">non-specific serine/threonine protein kinase</fullName>
        <ecNumber evidence="4">2.7.11.1</ecNumber>
    </recommendedName>
</protein>
<evidence type="ECO:0000259" key="25">
    <source>
        <dbReference type="PROSITE" id="PS50011"/>
    </source>
</evidence>
<feature type="binding site" evidence="22">
    <location>
        <position position="738"/>
    </location>
    <ligand>
        <name>ATP</name>
        <dbReference type="ChEBI" id="CHEBI:30616"/>
    </ligand>
</feature>
<dbReference type="Pfam" id="PF23598">
    <property type="entry name" value="LRR_14"/>
    <property type="match status" value="1"/>
</dbReference>
<evidence type="ECO:0000256" key="2">
    <source>
        <dbReference type="ARBA" id="ARBA00004479"/>
    </source>
</evidence>
<dbReference type="InterPro" id="IPR051420">
    <property type="entry name" value="Ser_Thr_Kinases_DiverseReg"/>
</dbReference>
<evidence type="ECO:0000256" key="14">
    <source>
        <dbReference type="ARBA" id="ARBA00022777"/>
    </source>
</evidence>
<dbReference type="GO" id="GO:0005524">
    <property type="term" value="F:ATP binding"/>
    <property type="evidence" value="ECO:0007669"/>
    <property type="project" value="UniProtKB-UniRule"/>
</dbReference>
<dbReference type="Gene3D" id="3.80.10.10">
    <property type="entry name" value="Ribonuclease Inhibitor"/>
    <property type="match status" value="3"/>
</dbReference>
<evidence type="ECO:0000256" key="13">
    <source>
        <dbReference type="ARBA" id="ARBA00022741"/>
    </source>
</evidence>
<keyword evidence="9" id="KW-0808">Transferase</keyword>
<dbReference type="InterPro" id="IPR000719">
    <property type="entry name" value="Prot_kinase_dom"/>
</dbReference>
<dbReference type="InterPro" id="IPR017441">
    <property type="entry name" value="Protein_kinase_ATP_BS"/>
</dbReference>
<dbReference type="FunFam" id="3.80.10.10:FF:000095">
    <property type="entry name" value="LRR receptor-like serine/threonine-protein kinase GSO1"/>
    <property type="match status" value="1"/>
</dbReference>
<dbReference type="CDD" id="cd14066">
    <property type="entry name" value="STKc_IRAK"/>
    <property type="match status" value="1"/>
</dbReference>
<evidence type="ECO:0000313" key="27">
    <source>
        <dbReference type="Proteomes" id="UP000594263"/>
    </source>
</evidence>
<dbReference type="PROSITE" id="PS00108">
    <property type="entry name" value="PROTEIN_KINASE_ST"/>
    <property type="match status" value="1"/>
</dbReference>
<evidence type="ECO:0000256" key="11">
    <source>
        <dbReference type="ARBA" id="ARBA00022729"/>
    </source>
</evidence>
<dbReference type="InterPro" id="IPR013210">
    <property type="entry name" value="LRR_N_plant-typ"/>
</dbReference>
<dbReference type="Gene3D" id="3.30.200.20">
    <property type="entry name" value="Phosphorylase Kinase, domain 1"/>
    <property type="match status" value="1"/>
</dbReference>
<evidence type="ECO:0000256" key="15">
    <source>
        <dbReference type="ARBA" id="ARBA00022840"/>
    </source>
</evidence>
<dbReference type="SUPFAM" id="SSF52058">
    <property type="entry name" value="L domain-like"/>
    <property type="match status" value="1"/>
</dbReference>
<keyword evidence="11 24" id="KW-0732">Signal</keyword>
<comment type="catalytic activity">
    <reaction evidence="20">
        <text>L-threonyl-[protein] + ATP = O-phospho-L-threonyl-[protein] + ADP + H(+)</text>
        <dbReference type="Rhea" id="RHEA:46608"/>
        <dbReference type="Rhea" id="RHEA-COMP:11060"/>
        <dbReference type="Rhea" id="RHEA-COMP:11605"/>
        <dbReference type="ChEBI" id="CHEBI:15378"/>
        <dbReference type="ChEBI" id="CHEBI:30013"/>
        <dbReference type="ChEBI" id="CHEBI:30616"/>
        <dbReference type="ChEBI" id="CHEBI:61977"/>
        <dbReference type="ChEBI" id="CHEBI:456216"/>
        <dbReference type="EC" id="2.7.11.1"/>
    </reaction>
</comment>
<evidence type="ECO:0000256" key="20">
    <source>
        <dbReference type="ARBA" id="ARBA00047899"/>
    </source>
</evidence>
<evidence type="ECO:0000256" key="3">
    <source>
        <dbReference type="ARBA" id="ARBA00008684"/>
    </source>
</evidence>
<evidence type="ECO:0000256" key="21">
    <source>
        <dbReference type="ARBA" id="ARBA00048679"/>
    </source>
</evidence>
<keyword evidence="7" id="KW-0597">Phosphoprotein</keyword>
<dbReference type="PROSITE" id="PS50011">
    <property type="entry name" value="PROTEIN_KINASE_DOM"/>
    <property type="match status" value="1"/>
</dbReference>
<evidence type="ECO:0000256" key="12">
    <source>
        <dbReference type="ARBA" id="ARBA00022737"/>
    </source>
</evidence>
<keyword evidence="12" id="KW-0677">Repeat</keyword>
<evidence type="ECO:0000256" key="1">
    <source>
        <dbReference type="ARBA" id="ARBA00004162"/>
    </source>
</evidence>
<keyword evidence="14" id="KW-0418">Kinase</keyword>
<dbReference type="InterPro" id="IPR055414">
    <property type="entry name" value="LRR_R13L4/SHOC2-like"/>
</dbReference>
<dbReference type="EC" id="2.7.11.1" evidence="4"/>
<keyword evidence="8" id="KW-0433">Leucine-rich repeat</keyword>
<evidence type="ECO:0000256" key="22">
    <source>
        <dbReference type="PROSITE-ProRule" id="PRU10141"/>
    </source>
</evidence>
<evidence type="ECO:0000256" key="7">
    <source>
        <dbReference type="ARBA" id="ARBA00022553"/>
    </source>
</evidence>
<dbReference type="FunFam" id="3.30.200.20:FF:000432">
    <property type="entry name" value="LRR receptor-like serine/threonine-protein kinase EFR"/>
    <property type="match status" value="1"/>
</dbReference>
<evidence type="ECO:0000256" key="8">
    <source>
        <dbReference type="ARBA" id="ARBA00022614"/>
    </source>
</evidence>
<comment type="subcellular location">
    <subcellularLocation>
        <location evidence="1">Cell membrane</location>
        <topology evidence="1">Single-pass membrane protein</topology>
    </subcellularLocation>
    <subcellularLocation>
        <location evidence="2">Membrane</location>
        <topology evidence="2">Single-pass type I membrane protein</topology>
    </subcellularLocation>
</comment>
<evidence type="ECO:0000256" key="9">
    <source>
        <dbReference type="ARBA" id="ARBA00022679"/>
    </source>
</evidence>
<dbReference type="Pfam" id="PF00560">
    <property type="entry name" value="LRR_1"/>
    <property type="match status" value="4"/>
</dbReference>
<keyword evidence="6" id="KW-0723">Serine/threonine-protein kinase</keyword>
<keyword evidence="27" id="KW-1185">Reference proteome</keyword>
<dbReference type="Pfam" id="PF07714">
    <property type="entry name" value="PK_Tyr_Ser-Thr"/>
    <property type="match status" value="1"/>
</dbReference>
<comment type="catalytic activity">
    <reaction evidence="21">
        <text>L-seryl-[protein] + ATP = O-phospho-L-seryl-[protein] + ADP + H(+)</text>
        <dbReference type="Rhea" id="RHEA:17989"/>
        <dbReference type="Rhea" id="RHEA-COMP:9863"/>
        <dbReference type="Rhea" id="RHEA-COMP:11604"/>
        <dbReference type="ChEBI" id="CHEBI:15378"/>
        <dbReference type="ChEBI" id="CHEBI:29999"/>
        <dbReference type="ChEBI" id="CHEBI:30616"/>
        <dbReference type="ChEBI" id="CHEBI:83421"/>
        <dbReference type="ChEBI" id="CHEBI:456216"/>
        <dbReference type="EC" id="2.7.11.1"/>
    </reaction>
</comment>
<dbReference type="InterPro" id="IPR008271">
    <property type="entry name" value="Ser/Thr_kinase_AS"/>
</dbReference>
<dbReference type="PANTHER" id="PTHR48005">
    <property type="entry name" value="LEUCINE RICH REPEAT KINASE 2"/>
    <property type="match status" value="1"/>
</dbReference>
<keyword evidence="18" id="KW-0675">Receptor</keyword>
<feature type="domain" description="Protein kinase" evidence="25">
    <location>
        <begin position="707"/>
        <end position="1007"/>
    </location>
</feature>
<dbReference type="SMART" id="SM00220">
    <property type="entry name" value="S_TKc"/>
    <property type="match status" value="1"/>
</dbReference>
<dbReference type="FunFam" id="1.10.510.10:FF:000358">
    <property type="entry name" value="Putative leucine-rich repeat receptor-like serine/threonine-protein kinase"/>
    <property type="match status" value="1"/>
</dbReference>
<keyword evidence="17 23" id="KW-0472">Membrane</keyword>
<evidence type="ECO:0000256" key="4">
    <source>
        <dbReference type="ARBA" id="ARBA00012513"/>
    </source>
</evidence>
<dbReference type="FunFam" id="3.80.10.10:FF:000288">
    <property type="entry name" value="LRR receptor-like serine/threonine-protein kinase EFR"/>
    <property type="match status" value="1"/>
</dbReference>
<evidence type="ECO:0000256" key="17">
    <source>
        <dbReference type="ARBA" id="ARBA00023136"/>
    </source>
</evidence>
<dbReference type="AlphaFoldDB" id="A0A7N0UAF5"/>
<dbReference type="Gramene" id="Kaladp0059s0043.1.v1.1">
    <property type="protein sequence ID" value="Kaladp0059s0043.1.v1.1"/>
    <property type="gene ID" value="Kaladp0059s0043.v1.1"/>
</dbReference>
<feature type="signal peptide" evidence="24">
    <location>
        <begin position="1"/>
        <end position="22"/>
    </location>
</feature>
<organism evidence="26 27">
    <name type="scientific">Kalanchoe fedtschenkoi</name>
    <name type="common">Lavender scallops</name>
    <name type="synonym">South American air plant</name>
    <dbReference type="NCBI Taxonomy" id="63787"/>
    <lineage>
        <taxon>Eukaryota</taxon>
        <taxon>Viridiplantae</taxon>
        <taxon>Streptophyta</taxon>
        <taxon>Embryophyta</taxon>
        <taxon>Tracheophyta</taxon>
        <taxon>Spermatophyta</taxon>
        <taxon>Magnoliopsida</taxon>
        <taxon>eudicotyledons</taxon>
        <taxon>Gunneridae</taxon>
        <taxon>Pentapetalae</taxon>
        <taxon>Saxifragales</taxon>
        <taxon>Crassulaceae</taxon>
        <taxon>Kalanchoe</taxon>
    </lineage>
</organism>
<dbReference type="OMA" id="NERIHIW"/>
<feature type="transmembrane region" description="Helical" evidence="23">
    <location>
        <begin position="647"/>
        <end position="673"/>
    </location>
</feature>
<dbReference type="Proteomes" id="UP000594263">
    <property type="component" value="Unplaced"/>
</dbReference>
<reference evidence="26" key="1">
    <citation type="submission" date="2021-01" db="UniProtKB">
        <authorList>
            <consortium name="EnsemblPlants"/>
        </authorList>
    </citation>
    <scope>IDENTIFICATION</scope>
</reference>
<evidence type="ECO:0000256" key="10">
    <source>
        <dbReference type="ARBA" id="ARBA00022692"/>
    </source>
</evidence>
<evidence type="ECO:0000313" key="26">
    <source>
        <dbReference type="EnsemblPlants" id="Kaladp0059s0043.1.v1.1"/>
    </source>
</evidence>
<proteinExistence type="inferred from homology"/>
<dbReference type="GO" id="GO:0004674">
    <property type="term" value="F:protein serine/threonine kinase activity"/>
    <property type="evidence" value="ECO:0007669"/>
    <property type="project" value="UniProtKB-KW"/>
</dbReference>
<dbReference type="GO" id="GO:0005886">
    <property type="term" value="C:plasma membrane"/>
    <property type="evidence" value="ECO:0007669"/>
    <property type="project" value="UniProtKB-SubCell"/>
</dbReference>